<evidence type="ECO:0008006" key="4">
    <source>
        <dbReference type="Google" id="ProtNLM"/>
    </source>
</evidence>
<comment type="caution">
    <text evidence="2">The sequence shown here is derived from an EMBL/GenBank/DDBJ whole genome shotgun (WGS) entry which is preliminary data.</text>
</comment>
<dbReference type="OrthoDB" id="76215at2759"/>
<organism evidence="2 3">
    <name type="scientific">Puccinia coronata f. sp. avenae</name>
    <dbReference type="NCBI Taxonomy" id="200324"/>
    <lineage>
        <taxon>Eukaryota</taxon>
        <taxon>Fungi</taxon>
        <taxon>Dikarya</taxon>
        <taxon>Basidiomycota</taxon>
        <taxon>Pucciniomycotina</taxon>
        <taxon>Pucciniomycetes</taxon>
        <taxon>Pucciniales</taxon>
        <taxon>Pucciniaceae</taxon>
        <taxon>Puccinia</taxon>
    </lineage>
</organism>
<evidence type="ECO:0000313" key="3">
    <source>
        <dbReference type="Proteomes" id="UP000235388"/>
    </source>
</evidence>
<sequence length="431" mass="46530">MPPKATQRAPRSSPEKVLAARARLNAAANLAQSTPANDPSEDLLHGSQENTQRTDLSDSQLESQETSFSQVPDSQLLVNQKKSTCRWSDKDYTTLNQTLVKEKAIHPSTVNGFKQTSWQQVVKALEGSEINNDSKAKDVAACKSRCFKTLWTMSGAGWDESSKMISLPPAVWKDLSLNTSTNGRDLLRWQNRPFPLFQNLVGFIEGNVATGDLMMTTADDEPIASGDIGNDVPPDSQLGDEYNEETAEITPAEVTPTSALATPSSSKRKRGSALSPEVILTEMRSMSSSLAELLQAPITPLVFAPSAPPPSVHMQAISLVQKESGLETHQIFEAIDFLGKDHNSEIFMIKTQSLIAARPKGACKPPHALPCMPHAVPTPTNGVRTAGSACGPAGQACWPCTPVRPGSRKPLKSRGLREPLGALIRVPRVPL</sequence>
<evidence type="ECO:0000313" key="2">
    <source>
        <dbReference type="EMBL" id="PLW26906.1"/>
    </source>
</evidence>
<dbReference type="PANTHER" id="PTHR47072:SF4">
    <property type="entry name" value="MYB_SANT-LIKE DOMAIN-CONTAINING PROTEIN"/>
    <property type="match status" value="1"/>
</dbReference>
<dbReference type="AlphaFoldDB" id="A0A2N5TN28"/>
<accession>A0A2N5TN28</accession>
<feature type="compositionally biased region" description="Low complexity" evidence="1">
    <location>
        <begin position="255"/>
        <end position="265"/>
    </location>
</feature>
<evidence type="ECO:0000256" key="1">
    <source>
        <dbReference type="SAM" id="MobiDB-lite"/>
    </source>
</evidence>
<reference evidence="2 3" key="1">
    <citation type="submission" date="2017-11" db="EMBL/GenBank/DDBJ databases">
        <title>De novo assembly and phasing of dikaryotic genomes from two isolates of Puccinia coronata f. sp. avenae, the causal agent of oat crown rust.</title>
        <authorList>
            <person name="Miller M.E."/>
            <person name="Zhang Y."/>
            <person name="Omidvar V."/>
            <person name="Sperschneider J."/>
            <person name="Schwessinger B."/>
            <person name="Raley C."/>
            <person name="Palmer J.M."/>
            <person name="Garnica D."/>
            <person name="Upadhyaya N."/>
            <person name="Rathjen J."/>
            <person name="Taylor J.M."/>
            <person name="Park R.F."/>
            <person name="Dodds P.N."/>
            <person name="Hirsch C.D."/>
            <person name="Kianian S.F."/>
            <person name="Figueroa M."/>
        </authorList>
    </citation>
    <scope>NUCLEOTIDE SEQUENCE [LARGE SCALE GENOMIC DNA]</scope>
    <source>
        <strain evidence="2">12NC29</strain>
    </source>
</reference>
<keyword evidence="3" id="KW-1185">Reference proteome</keyword>
<feature type="compositionally biased region" description="Polar residues" evidence="1">
    <location>
        <begin position="47"/>
        <end position="74"/>
    </location>
</feature>
<dbReference type="Proteomes" id="UP000235388">
    <property type="component" value="Unassembled WGS sequence"/>
</dbReference>
<name>A0A2N5TN28_9BASI</name>
<proteinExistence type="predicted"/>
<feature type="region of interest" description="Disordered" evidence="1">
    <location>
        <begin position="245"/>
        <end position="274"/>
    </location>
</feature>
<dbReference type="EMBL" id="PGCJ01000515">
    <property type="protein sequence ID" value="PLW26906.1"/>
    <property type="molecule type" value="Genomic_DNA"/>
</dbReference>
<feature type="region of interest" description="Disordered" evidence="1">
    <location>
        <begin position="28"/>
        <end position="74"/>
    </location>
</feature>
<gene>
    <name evidence="2" type="ORF">PCANC_23195</name>
</gene>
<protein>
    <recommendedName>
        <fullName evidence="4">Myb/SANT-like domain-containing protein</fullName>
    </recommendedName>
</protein>
<dbReference type="PANTHER" id="PTHR47072">
    <property type="match status" value="1"/>
</dbReference>